<organism evidence="3">
    <name type="scientific">marine sediment metagenome</name>
    <dbReference type="NCBI Taxonomy" id="412755"/>
    <lineage>
        <taxon>unclassified sequences</taxon>
        <taxon>metagenomes</taxon>
        <taxon>ecological metagenomes</taxon>
    </lineage>
</organism>
<dbReference type="CDD" id="cd00635">
    <property type="entry name" value="PLPDE_III_YBL036c_like"/>
    <property type="match status" value="1"/>
</dbReference>
<dbReference type="NCBIfam" id="TIGR00044">
    <property type="entry name" value="YggS family pyridoxal phosphate-dependent enzyme"/>
    <property type="match status" value="1"/>
</dbReference>
<dbReference type="GO" id="GO:0030170">
    <property type="term" value="F:pyridoxal phosphate binding"/>
    <property type="evidence" value="ECO:0007669"/>
    <property type="project" value="InterPro"/>
</dbReference>
<name>X1BDH5_9ZZZZ</name>
<dbReference type="Gene3D" id="3.20.20.10">
    <property type="entry name" value="Alanine racemase"/>
    <property type="match status" value="1"/>
</dbReference>
<evidence type="ECO:0000313" key="3">
    <source>
        <dbReference type="EMBL" id="GAG70036.1"/>
    </source>
</evidence>
<dbReference type="InterPro" id="IPR001608">
    <property type="entry name" value="Ala_racemase_N"/>
</dbReference>
<proteinExistence type="inferred from homology"/>
<dbReference type="InterPro" id="IPR011078">
    <property type="entry name" value="PyrdxlP_homeostasis"/>
</dbReference>
<sequence length="218" mass="24258">MITQITESTKRVLDSIPPGVTVVAAAKGRTNKEVEVAIKAGITNVGHNYIQEAQPMIQILGDKITWHMIGHLQRNKVKRAVPIFNLIETVDSLRLAKTINMNCEAQGIKMPVLIEINSGRETSKTGVLPENLDDLVSDLAGMEYIHIQGLMTMGPRFGKPEDARPYFQATRKAFEHLAKLPYLEMRFLSMGMSNSYLIAIEEGANLIRIGTKIFGERP</sequence>
<evidence type="ECO:0000259" key="2">
    <source>
        <dbReference type="Pfam" id="PF01168"/>
    </source>
</evidence>
<keyword evidence="1" id="KW-0663">Pyridoxal phosphate</keyword>
<reference evidence="3" key="1">
    <citation type="journal article" date="2014" name="Front. Microbiol.">
        <title>High frequency of phylogenetically diverse reductive dehalogenase-homologous genes in deep subseafloor sedimentary metagenomes.</title>
        <authorList>
            <person name="Kawai M."/>
            <person name="Futagami T."/>
            <person name="Toyoda A."/>
            <person name="Takaki Y."/>
            <person name="Nishi S."/>
            <person name="Hori S."/>
            <person name="Arai W."/>
            <person name="Tsubouchi T."/>
            <person name="Morono Y."/>
            <person name="Uchiyama I."/>
            <person name="Ito T."/>
            <person name="Fujiyama A."/>
            <person name="Inagaki F."/>
            <person name="Takami H."/>
        </authorList>
    </citation>
    <scope>NUCLEOTIDE SEQUENCE</scope>
    <source>
        <strain evidence="3">Expedition CK06-06</strain>
    </source>
</reference>
<protein>
    <recommendedName>
        <fullName evidence="2">Alanine racemase N-terminal domain-containing protein</fullName>
    </recommendedName>
</protein>
<dbReference type="EMBL" id="BART01006803">
    <property type="protein sequence ID" value="GAG70036.1"/>
    <property type="molecule type" value="Genomic_DNA"/>
</dbReference>
<accession>X1BDH5</accession>
<dbReference type="PANTHER" id="PTHR10146">
    <property type="entry name" value="PROLINE SYNTHETASE CO-TRANSCRIBED BACTERIAL HOMOLOG PROTEIN"/>
    <property type="match status" value="1"/>
</dbReference>
<dbReference type="InterPro" id="IPR029066">
    <property type="entry name" value="PLP-binding_barrel"/>
</dbReference>
<feature type="domain" description="Alanine racemase N-terminal" evidence="2">
    <location>
        <begin position="25"/>
        <end position="218"/>
    </location>
</feature>
<dbReference type="PIRSF" id="PIRSF004848">
    <property type="entry name" value="YBL036c_PLPDEIII"/>
    <property type="match status" value="1"/>
</dbReference>
<dbReference type="SUPFAM" id="SSF51419">
    <property type="entry name" value="PLP-binding barrel"/>
    <property type="match status" value="1"/>
</dbReference>
<dbReference type="AlphaFoldDB" id="X1BDH5"/>
<evidence type="ECO:0000256" key="1">
    <source>
        <dbReference type="ARBA" id="ARBA00022898"/>
    </source>
</evidence>
<dbReference type="PANTHER" id="PTHR10146:SF14">
    <property type="entry name" value="PYRIDOXAL PHOSPHATE HOMEOSTASIS PROTEIN"/>
    <property type="match status" value="1"/>
</dbReference>
<dbReference type="Pfam" id="PF01168">
    <property type="entry name" value="Ala_racemase_N"/>
    <property type="match status" value="1"/>
</dbReference>
<gene>
    <name evidence="3" type="ORF">S01H4_15526</name>
</gene>
<dbReference type="HAMAP" id="MF_02087">
    <property type="entry name" value="PLP_homeostasis"/>
    <property type="match status" value="1"/>
</dbReference>
<comment type="caution">
    <text evidence="3">The sequence shown here is derived from an EMBL/GenBank/DDBJ whole genome shotgun (WGS) entry which is preliminary data.</text>
</comment>